<sequence>MGLIQAPVRSLLSDPGPQKVGDVMAESEHGSDPSPGEGNYKDRTLDQLVLRTNFKLRNETTSSERGVTATVDFNVGLCLISL</sequence>
<organism evidence="2 3">
    <name type="scientific">Elysia crispata</name>
    <name type="common">lettuce slug</name>
    <dbReference type="NCBI Taxonomy" id="231223"/>
    <lineage>
        <taxon>Eukaryota</taxon>
        <taxon>Metazoa</taxon>
        <taxon>Spiralia</taxon>
        <taxon>Lophotrochozoa</taxon>
        <taxon>Mollusca</taxon>
        <taxon>Gastropoda</taxon>
        <taxon>Heterobranchia</taxon>
        <taxon>Euthyneura</taxon>
        <taxon>Panpulmonata</taxon>
        <taxon>Sacoglossa</taxon>
        <taxon>Placobranchoidea</taxon>
        <taxon>Plakobranchidae</taxon>
        <taxon>Elysia</taxon>
    </lineage>
</organism>
<dbReference type="AlphaFoldDB" id="A0AAE0YCY3"/>
<protein>
    <submittedName>
        <fullName evidence="2">Uncharacterized protein</fullName>
    </submittedName>
</protein>
<evidence type="ECO:0000313" key="3">
    <source>
        <dbReference type="Proteomes" id="UP001283361"/>
    </source>
</evidence>
<feature type="region of interest" description="Disordered" evidence="1">
    <location>
        <begin position="1"/>
        <end position="43"/>
    </location>
</feature>
<name>A0AAE0YCY3_9GAST</name>
<accession>A0AAE0YCY3</accession>
<evidence type="ECO:0000313" key="2">
    <source>
        <dbReference type="EMBL" id="KAK3740828.1"/>
    </source>
</evidence>
<dbReference type="EMBL" id="JAWDGP010006459">
    <property type="protein sequence ID" value="KAK3740828.1"/>
    <property type="molecule type" value="Genomic_DNA"/>
</dbReference>
<gene>
    <name evidence="2" type="ORF">RRG08_042812</name>
</gene>
<evidence type="ECO:0000256" key="1">
    <source>
        <dbReference type="SAM" id="MobiDB-lite"/>
    </source>
</evidence>
<proteinExistence type="predicted"/>
<dbReference type="Proteomes" id="UP001283361">
    <property type="component" value="Unassembled WGS sequence"/>
</dbReference>
<comment type="caution">
    <text evidence="2">The sequence shown here is derived from an EMBL/GenBank/DDBJ whole genome shotgun (WGS) entry which is preliminary data.</text>
</comment>
<keyword evidence="3" id="KW-1185">Reference proteome</keyword>
<reference evidence="2" key="1">
    <citation type="journal article" date="2023" name="G3 (Bethesda)">
        <title>A reference genome for the long-term kleptoplast-retaining sea slug Elysia crispata morphotype clarki.</title>
        <authorList>
            <person name="Eastman K.E."/>
            <person name="Pendleton A.L."/>
            <person name="Shaikh M.A."/>
            <person name="Suttiyut T."/>
            <person name="Ogas R."/>
            <person name="Tomko P."/>
            <person name="Gavelis G."/>
            <person name="Widhalm J.R."/>
            <person name="Wisecaver J.H."/>
        </authorList>
    </citation>
    <scope>NUCLEOTIDE SEQUENCE</scope>
    <source>
        <strain evidence="2">ECLA1</strain>
    </source>
</reference>